<gene>
    <name evidence="1" type="ORF">N5B56_00610</name>
</gene>
<reference evidence="1" key="1">
    <citation type="submission" date="2022-09" db="EMBL/GenBank/DDBJ databases">
        <title>Eubacterium sp. LFL-14 isolated from human feces.</title>
        <authorList>
            <person name="Liu F."/>
        </authorList>
    </citation>
    <scope>NUCLEOTIDE SEQUENCE</scope>
    <source>
        <strain evidence="1">LFL-14</strain>
    </source>
</reference>
<comment type="caution">
    <text evidence="1">The sequence shown here is derived from an EMBL/GenBank/DDBJ whole genome shotgun (WGS) entry which is preliminary data.</text>
</comment>
<evidence type="ECO:0008006" key="3">
    <source>
        <dbReference type="Google" id="ProtNLM"/>
    </source>
</evidence>
<name>A0ABT2M043_9FIRM</name>
<proteinExistence type="predicted"/>
<evidence type="ECO:0000313" key="1">
    <source>
        <dbReference type="EMBL" id="MCT7397583.1"/>
    </source>
</evidence>
<dbReference type="EMBL" id="JAODBU010000002">
    <property type="protein sequence ID" value="MCT7397583.1"/>
    <property type="molecule type" value="Genomic_DNA"/>
</dbReference>
<accession>A0ABT2M043</accession>
<protein>
    <recommendedName>
        <fullName evidence="3">PD-(D/E)XK nuclease superfamily protein</fullName>
    </recommendedName>
</protein>
<dbReference type="Proteomes" id="UP001431199">
    <property type="component" value="Unassembled WGS sequence"/>
</dbReference>
<keyword evidence="2" id="KW-1185">Reference proteome</keyword>
<organism evidence="1 2">
    <name type="scientific">Eubacterium album</name>
    <dbReference type="NCBI Taxonomy" id="2978477"/>
    <lineage>
        <taxon>Bacteria</taxon>
        <taxon>Bacillati</taxon>
        <taxon>Bacillota</taxon>
        <taxon>Clostridia</taxon>
        <taxon>Eubacteriales</taxon>
        <taxon>Eubacteriaceae</taxon>
        <taxon>Eubacterium</taxon>
    </lineage>
</organism>
<sequence length="180" mass="21093">MNDKKIFDLANSKFLSKELSLIESDVSERCICASLKGYLEKEIEKYSKYKKYHVDVEYNRNAGHVKTIINSDFKVIQVTCDLIIHSRGEDEKNDNLIALEMKKSYQSEEKKNADRERLIALTRSEKNNDVWSFDGKTFPRYVCGYKLGIYYEIDLPNRIILIEYYRGGNLVGKDIKRLKN</sequence>
<dbReference type="RefSeq" id="WP_260978076.1">
    <property type="nucleotide sequence ID" value="NZ_JAODBU010000002.1"/>
</dbReference>
<evidence type="ECO:0000313" key="2">
    <source>
        <dbReference type="Proteomes" id="UP001431199"/>
    </source>
</evidence>